<keyword evidence="1" id="KW-1133">Transmembrane helix</keyword>
<sequence>MLQKRRLSSYAPVIKATTDAFYSIETDKLPSDVRNRTLEAVDSCGRKVTVGDVAGKAGIKVDEAQKALQAVAADSDGYLDVSDEGDVLYVFPEDYRSKLTAKSIRIRYEPLVEKTKSVADRVVRFAFGAALIVSIVLVFAAIVVILVSKSDEDDDKKSKSKSSSSNLFFLDSSPNSFRWLDAHVPQVESNGMDFTEAVFSFVFGDGDPNQNFEEKRWKLIGQYIASIGGVTTAEELAPYLDVKTKAQKNDEGYILPVLIRFDGQPEVDEEGNILYQFPSLQRTASPDRRGKGHRDGIDKVVPNEKFLRENYWNFSNTTMYQKVMVVGLAILNNLGVFILGGLLRDKEVTKIGFIKFVSYTYPLLQIYAVSYFVIPFFRGIFILKINADIKKRNQAREQHALGLELPDVSLRRKLQNARDLAKKNFVGNDKVVYSTKGDLVDQSLEADEWDQKLSRGRKSKVKKISKIAKRKSIGNKNVIYSFGQDIDVKESGKKLLEMTEEFEKTD</sequence>
<dbReference type="EMBL" id="JAUIZM010000004">
    <property type="protein sequence ID" value="KAK1389652.1"/>
    <property type="molecule type" value="Genomic_DNA"/>
</dbReference>
<keyword evidence="3" id="KW-1185">Reference proteome</keyword>
<evidence type="ECO:0000313" key="2">
    <source>
        <dbReference type="EMBL" id="KAK1389652.1"/>
    </source>
</evidence>
<dbReference type="PANTHER" id="PTHR47380">
    <property type="entry name" value="OS02G0533000 PROTEIN"/>
    <property type="match status" value="1"/>
</dbReference>
<dbReference type="InterPro" id="IPR044200">
    <property type="entry name" value="At5g03900-like"/>
</dbReference>
<feature type="transmembrane region" description="Helical" evidence="1">
    <location>
        <begin position="125"/>
        <end position="147"/>
    </location>
</feature>
<evidence type="ECO:0000256" key="1">
    <source>
        <dbReference type="SAM" id="Phobius"/>
    </source>
</evidence>
<reference evidence="2" key="2">
    <citation type="submission" date="2023-05" db="EMBL/GenBank/DDBJ databases">
        <authorList>
            <person name="Schelkunov M.I."/>
        </authorList>
    </citation>
    <scope>NUCLEOTIDE SEQUENCE</scope>
    <source>
        <strain evidence="2">Hsosn_3</strain>
        <tissue evidence="2">Leaf</tissue>
    </source>
</reference>
<accession>A0AAD8ISI8</accession>
<dbReference type="PANTHER" id="PTHR47380:SF4">
    <property type="entry name" value="OS02G0533000 PROTEIN"/>
    <property type="match status" value="1"/>
</dbReference>
<feature type="transmembrane region" description="Helical" evidence="1">
    <location>
        <begin position="363"/>
        <end position="383"/>
    </location>
</feature>
<dbReference type="Proteomes" id="UP001237642">
    <property type="component" value="Unassembled WGS sequence"/>
</dbReference>
<reference evidence="2" key="1">
    <citation type="submission" date="2023-02" db="EMBL/GenBank/DDBJ databases">
        <title>Genome of toxic invasive species Heracleum sosnowskyi carries increased number of genes despite the absence of recent whole-genome duplications.</title>
        <authorList>
            <person name="Schelkunov M."/>
            <person name="Shtratnikova V."/>
            <person name="Makarenko M."/>
            <person name="Klepikova A."/>
            <person name="Omelchenko D."/>
            <person name="Novikova G."/>
            <person name="Obukhova E."/>
            <person name="Bogdanov V."/>
            <person name="Penin A."/>
            <person name="Logacheva M."/>
        </authorList>
    </citation>
    <scope>NUCLEOTIDE SEQUENCE</scope>
    <source>
        <strain evidence="2">Hsosn_3</strain>
        <tissue evidence="2">Leaf</tissue>
    </source>
</reference>
<keyword evidence="1" id="KW-0472">Membrane</keyword>
<organism evidence="2 3">
    <name type="scientific">Heracleum sosnowskyi</name>
    <dbReference type="NCBI Taxonomy" id="360622"/>
    <lineage>
        <taxon>Eukaryota</taxon>
        <taxon>Viridiplantae</taxon>
        <taxon>Streptophyta</taxon>
        <taxon>Embryophyta</taxon>
        <taxon>Tracheophyta</taxon>
        <taxon>Spermatophyta</taxon>
        <taxon>Magnoliopsida</taxon>
        <taxon>eudicotyledons</taxon>
        <taxon>Gunneridae</taxon>
        <taxon>Pentapetalae</taxon>
        <taxon>asterids</taxon>
        <taxon>campanulids</taxon>
        <taxon>Apiales</taxon>
        <taxon>Apiaceae</taxon>
        <taxon>Apioideae</taxon>
        <taxon>apioid superclade</taxon>
        <taxon>Tordylieae</taxon>
        <taxon>Tordyliinae</taxon>
        <taxon>Heracleum</taxon>
    </lineage>
</organism>
<protein>
    <submittedName>
        <fullName evidence="2">Iron-sulfur cluster biosynthesis family protein</fullName>
    </submittedName>
</protein>
<dbReference type="AlphaFoldDB" id="A0AAD8ISI8"/>
<keyword evidence="1" id="KW-0812">Transmembrane</keyword>
<name>A0AAD8ISI8_9APIA</name>
<proteinExistence type="predicted"/>
<dbReference type="GO" id="GO:0009941">
    <property type="term" value="C:chloroplast envelope"/>
    <property type="evidence" value="ECO:0007669"/>
    <property type="project" value="TreeGrafter"/>
</dbReference>
<comment type="caution">
    <text evidence="2">The sequence shown here is derived from an EMBL/GenBank/DDBJ whole genome shotgun (WGS) entry which is preliminary data.</text>
</comment>
<gene>
    <name evidence="2" type="ORF">POM88_017830</name>
</gene>
<evidence type="ECO:0000313" key="3">
    <source>
        <dbReference type="Proteomes" id="UP001237642"/>
    </source>
</evidence>
<feature type="transmembrane region" description="Helical" evidence="1">
    <location>
        <begin position="323"/>
        <end position="343"/>
    </location>
</feature>